<evidence type="ECO:0000313" key="6">
    <source>
        <dbReference type="EMBL" id="PIP17236.1"/>
    </source>
</evidence>
<dbReference type="Gene3D" id="3.40.1010.20">
    <property type="entry name" value="4-hydroxy-3-methylbut-2-enyl diphosphate reductase, catalytic domain"/>
    <property type="match status" value="2"/>
</dbReference>
<evidence type="ECO:0000256" key="2">
    <source>
        <dbReference type="ARBA" id="ARBA00022485"/>
    </source>
</evidence>
<dbReference type="PANTHER" id="PTHR30426">
    <property type="entry name" value="4-HYDROXY-3-METHYLBUT-2-ENYL DIPHOSPHATE REDUCTASE"/>
    <property type="match status" value="1"/>
</dbReference>
<dbReference type="InterPro" id="IPR003451">
    <property type="entry name" value="LytB/IspH"/>
</dbReference>
<comment type="cofactor">
    <cofactor evidence="1">
        <name>[4Fe-4S] cluster</name>
        <dbReference type="ChEBI" id="CHEBI:49883"/>
    </cofactor>
</comment>
<reference evidence="6 7" key="1">
    <citation type="submission" date="2017-09" db="EMBL/GenBank/DDBJ databases">
        <title>Depth-based differentiation of microbial function through sediment-hosted aquifers and enrichment of novel symbionts in the deep terrestrial subsurface.</title>
        <authorList>
            <person name="Probst A.J."/>
            <person name="Ladd B."/>
            <person name="Jarett J.K."/>
            <person name="Geller-Mcgrath D.E."/>
            <person name="Sieber C.M."/>
            <person name="Emerson J.B."/>
            <person name="Anantharaman K."/>
            <person name="Thomas B.C."/>
            <person name="Malmstrom R."/>
            <person name="Stieglmeier M."/>
            <person name="Klingl A."/>
            <person name="Woyke T."/>
            <person name="Ryan C.M."/>
            <person name="Banfield J.F."/>
        </authorList>
    </citation>
    <scope>NUCLEOTIDE SEQUENCE [LARGE SCALE GENOMIC DNA]</scope>
    <source>
        <strain evidence="6">CG23_combo_of_CG06-09_8_20_14_all_37_13</strain>
    </source>
</reference>
<evidence type="ECO:0000256" key="5">
    <source>
        <dbReference type="ARBA" id="ARBA00023014"/>
    </source>
</evidence>
<proteinExistence type="predicted"/>
<accession>A0A2G9YDB9</accession>
<keyword evidence="4" id="KW-0408">Iron</keyword>
<dbReference type="NCBIfam" id="TIGR00216">
    <property type="entry name" value="ispH_lytB"/>
    <property type="match status" value="1"/>
</dbReference>
<gene>
    <name evidence="6" type="primary">ispH</name>
    <name evidence="6" type="ORF">COX44_01050</name>
</gene>
<dbReference type="GO" id="GO:0050992">
    <property type="term" value="P:dimethylallyl diphosphate biosynthetic process"/>
    <property type="evidence" value="ECO:0007669"/>
    <property type="project" value="InterPro"/>
</dbReference>
<evidence type="ECO:0000256" key="4">
    <source>
        <dbReference type="ARBA" id="ARBA00023004"/>
    </source>
</evidence>
<dbReference type="EMBL" id="PCRH01000023">
    <property type="protein sequence ID" value="PIP17236.1"/>
    <property type="molecule type" value="Genomic_DNA"/>
</dbReference>
<dbReference type="Pfam" id="PF02401">
    <property type="entry name" value="LYTB"/>
    <property type="match status" value="1"/>
</dbReference>
<dbReference type="Proteomes" id="UP000231480">
    <property type="component" value="Unassembled WGS sequence"/>
</dbReference>
<dbReference type="GO" id="GO:0051539">
    <property type="term" value="F:4 iron, 4 sulfur cluster binding"/>
    <property type="evidence" value="ECO:0007669"/>
    <property type="project" value="UniProtKB-KW"/>
</dbReference>
<evidence type="ECO:0000256" key="3">
    <source>
        <dbReference type="ARBA" id="ARBA00022723"/>
    </source>
</evidence>
<name>A0A2G9YDB9_9BACT</name>
<dbReference type="GO" id="GO:0051745">
    <property type="term" value="F:4-hydroxy-3-methylbut-2-enyl diphosphate reductase activity"/>
    <property type="evidence" value="ECO:0007669"/>
    <property type="project" value="InterPro"/>
</dbReference>
<organism evidence="6 7">
    <name type="scientific">Candidatus Portnoybacteria bacterium CG23_combo_of_CG06-09_8_20_14_all_37_13</name>
    <dbReference type="NCBI Taxonomy" id="1974819"/>
    <lineage>
        <taxon>Bacteria</taxon>
        <taxon>Candidatus Portnoyibacteriota</taxon>
    </lineage>
</organism>
<dbReference type="GO" id="GO:0019288">
    <property type="term" value="P:isopentenyl diphosphate biosynthetic process, methylerythritol 4-phosphate pathway"/>
    <property type="evidence" value="ECO:0007669"/>
    <property type="project" value="InterPro"/>
</dbReference>
<dbReference type="AlphaFoldDB" id="A0A2G9YDB9"/>
<dbReference type="Gene3D" id="3.40.50.11270">
    <property type="match status" value="1"/>
</dbReference>
<evidence type="ECO:0000256" key="1">
    <source>
        <dbReference type="ARBA" id="ARBA00001966"/>
    </source>
</evidence>
<evidence type="ECO:0000313" key="7">
    <source>
        <dbReference type="Proteomes" id="UP000231480"/>
    </source>
</evidence>
<sequence>MWSITKKLIKKLIKKGITVVNSLSGIKNGALIITAHGISPKIKERLSKIKELNLVDTTCPKVLLVQNLARHLFKEGRLVLIFGDSEHQEVKGIKGAVDDKATVFHSEEGFKRIKIYPKAKYGLVVQTTRNFEEFEKLKEKIKERIKDIKIFNTICQATRQRQSEIRKLAKDHDLILVVGSRTSANTNRLYEIGLKINPETHLISTSREIKKDWFKNKKSVGLTAGASTPDWLINQVVQKVEEIRD</sequence>
<keyword evidence="5" id="KW-0411">Iron-sulfur</keyword>
<protein>
    <submittedName>
        <fullName evidence="6">4-hydroxy-3-methylbut-2-enyl diphosphate reductase</fullName>
    </submittedName>
</protein>
<dbReference type="PANTHER" id="PTHR30426:SF0">
    <property type="entry name" value="4-HYDROXY-3-METHYLBUT-2-ENYL DIPHOSPHATE REDUCTASE"/>
    <property type="match status" value="1"/>
</dbReference>
<comment type="caution">
    <text evidence="6">The sequence shown here is derived from an EMBL/GenBank/DDBJ whole genome shotgun (WGS) entry which is preliminary data.</text>
</comment>
<dbReference type="GO" id="GO:0046872">
    <property type="term" value="F:metal ion binding"/>
    <property type="evidence" value="ECO:0007669"/>
    <property type="project" value="UniProtKB-KW"/>
</dbReference>
<keyword evidence="2" id="KW-0004">4Fe-4S</keyword>
<keyword evidence="3" id="KW-0479">Metal-binding</keyword>
<dbReference type="CDD" id="cd13944">
    <property type="entry name" value="lytB_ispH"/>
    <property type="match status" value="1"/>
</dbReference>